<evidence type="ECO:0000259" key="1">
    <source>
        <dbReference type="Pfam" id="PF09273"/>
    </source>
</evidence>
<dbReference type="InterPro" id="IPR036464">
    <property type="entry name" value="Rubisco_LSMT_subst-bd_sf"/>
</dbReference>
<dbReference type="OrthoDB" id="42889at2759"/>
<name>A0A367IK78_RHIST</name>
<proteinExistence type="predicted"/>
<dbReference type="SUPFAM" id="SSF81822">
    <property type="entry name" value="RuBisCo LSMT C-terminal, substrate-binding domain"/>
    <property type="match status" value="1"/>
</dbReference>
<dbReference type="STRING" id="4846.A0A367IK78"/>
<dbReference type="InterPro" id="IPR015353">
    <property type="entry name" value="Rubisco_LSMT_subst-bd"/>
</dbReference>
<sequence>LVDPSALEDSEVLFPLVDALNHKPNTKITWSRSGDSDTGSMSFSNEELLTGYGFCFEYNEYDHVSLKPNFSQDMNYAIKLKILKNCNISSGNSDEFTYYIHRNNISPEFFKMMRVLVMNSMETACYKDCSDSALLEKVGYRNELSMLSMTLALLKARLFALKSVTLDVSDNIRPWQKYALMYRSGQEDIYNSTIAKVEEMRRQVINCMDQDTKENRIAPNAPFLSILNQEHQFSSLDIDNSPFVSLDMVVITLDNIMKNDALFSNAISEIFEDLEEEGDIAFMLCLIHEKSKEDSKWKSFFEKVSQ</sequence>
<dbReference type="Pfam" id="PF09273">
    <property type="entry name" value="Rubis-subs-bind"/>
    <property type="match status" value="1"/>
</dbReference>
<accession>A0A367IK78</accession>
<dbReference type="EMBL" id="PJQM01007546">
    <property type="protein sequence ID" value="RCH78036.1"/>
    <property type="molecule type" value="Genomic_DNA"/>
</dbReference>
<protein>
    <recommendedName>
        <fullName evidence="1">Rubisco LSMT substrate-binding domain-containing protein</fullName>
    </recommendedName>
</protein>
<feature type="non-terminal residue" evidence="2">
    <location>
        <position position="306"/>
    </location>
</feature>
<gene>
    <name evidence="2" type="ORF">CU098_002686</name>
</gene>
<dbReference type="SUPFAM" id="SSF82199">
    <property type="entry name" value="SET domain"/>
    <property type="match status" value="1"/>
</dbReference>
<feature type="non-terminal residue" evidence="2">
    <location>
        <position position="1"/>
    </location>
</feature>
<dbReference type="InterPro" id="IPR046341">
    <property type="entry name" value="SET_dom_sf"/>
</dbReference>
<evidence type="ECO:0000313" key="3">
    <source>
        <dbReference type="Proteomes" id="UP000253551"/>
    </source>
</evidence>
<feature type="domain" description="Rubisco LSMT substrate-binding" evidence="1">
    <location>
        <begin position="72"/>
        <end position="162"/>
    </location>
</feature>
<dbReference type="Proteomes" id="UP000253551">
    <property type="component" value="Unassembled WGS sequence"/>
</dbReference>
<keyword evidence="3" id="KW-1185">Reference proteome</keyword>
<evidence type="ECO:0000313" key="2">
    <source>
        <dbReference type="EMBL" id="RCH78036.1"/>
    </source>
</evidence>
<dbReference type="AlphaFoldDB" id="A0A367IK78"/>
<reference evidence="2 3" key="1">
    <citation type="journal article" date="2018" name="G3 (Bethesda)">
        <title>Phylogenetic and Phylogenomic Definition of Rhizopus Species.</title>
        <authorList>
            <person name="Gryganskyi A.P."/>
            <person name="Golan J."/>
            <person name="Dolatabadi S."/>
            <person name="Mondo S."/>
            <person name="Robb S."/>
            <person name="Idnurm A."/>
            <person name="Muszewska A."/>
            <person name="Steczkiewicz K."/>
            <person name="Masonjones S."/>
            <person name="Liao H.L."/>
            <person name="Gajdeczka M.T."/>
            <person name="Anike F."/>
            <person name="Vuek A."/>
            <person name="Anishchenko I.M."/>
            <person name="Voigt K."/>
            <person name="de Hoog G.S."/>
            <person name="Smith M.E."/>
            <person name="Heitman J."/>
            <person name="Vilgalys R."/>
            <person name="Stajich J.E."/>
        </authorList>
    </citation>
    <scope>NUCLEOTIDE SEQUENCE [LARGE SCALE GENOMIC DNA]</scope>
    <source>
        <strain evidence="2 3">LSU 92-RS-03</strain>
    </source>
</reference>
<organism evidence="2 3">
    <name type="scientific">Rhizopus stolonifer</name>
    <name type="common">Rhizopus nigricans</name>
    <dbReference type="NCBI Taxonomy" id="4846"/>
    <lineage>
        <taxon>Eukaryota</taxon>
        <taxon>Fungi</taxon>
        <taxon>Fungi incertae sedis</taxon>
        <taxon>Mucoromycota</taxon>
        <taxon>Mucoromycotina</taxon>
        <taxon>Mucoromycetes</taxon>
        <taxon>Mucorales</taxon>
        <taxon>Mucorineae</taxon>
        <taxon>Rhizopodaceae</taxon>
        <taxon>Rhizopus</taxon>
    </lineage>
</organism>
<comment type="caution">
    <text evidence="2">The sequence shown here is derived from an EMBL/GenBank/DDBJ whole genome shotgun (WGS) entry which is preliminary data.</text>
</comment>
<dbReference type="Gene3D" id="3.90.1420.10">
    <property type="entry name" value="Rubisco LSMT, substrate-binding domain"/>
    <property type="match status" value="1"/>
</dbReference>